<evidence type="ECO:0000259" key="2">
    <source>
        <dbReference type="PROSITE" id="PS51671"/>
    </source>
</evidence>
<dbReference type="Proteomes" id="UP000190037">
    <property type="component" value="Unassembled WGS sequence"/>
</dbReference>
<feature type="domain" description="ACT" evidence="2">
    <location>
        <begin position="36"/>
        <end position="105"/>
    </location>
</feature>
<dbReference type="AlphaFoldDB" id="A0A1T3NPD8"/>
<reference evidence="3 4" key="1">
    <citation type="submission" date="2017-03" db="EMBL/GenBank/DDBJ databases">
        <title>Draft genome sequence of Streptomyces scabrisporus NF3, endophyte isolated from Amphipterygium adstringens.</title>
        <authorList>
            <person name="Vazquez M."/>
            <person name="Ceapa C.D."/>
            <person name="Rodriguez Luna D."/>
            <person name="Sanchez Esquivel S."/>
        </authorList>
    </citation>
    <scope>NUCLEOTIDE SEQUENCE [LARGE SCALE GENOMIC DNA]</scope>
    <source>
        <strain evidence="3 4">NF3</strain>
    </source>
</reference>
<accession>A0A1T3NPD8</accession>
<dbReference type="RefSeq" id="WP_078979820.1">
    <property type="nucleotide sequence ID" value="NZ_MWQN01000002.1"/>
</dbReference>
<dbReference type="InterPro" id="IPR045865">
    <property type="entry name" value="ACT-like_dom_sf"/>
</dbReference>
<name>A0A1T3NPD8_9ACTN</name>
<protein>
    <recommendedName>
        <fullName evidence="2">ACT domain-containing protein</fullName>
    </recommendedName>
</protein>
<keyword evidence="4" id="KW-1185">Reference proteome</keyword>
<dbReference type="PROSITE" id="PS51671">
    <property type="entry name" value="ACT"/>
    <property type="match status" value="1"/>
</dbReference>
<gene>
    <name evidence="3" type="ORF">B4N89_31050</name>
</gene>
<dbReference type="InterPro" id="IPR002912">
    <property type="entry name" value="ACT_dom"/>
</dbReference>
<dbReference type="STRING" id="159449.B4N89_31050"/>
<evidence type="ECO:0000313" key="3">
    <source>
        <dbReference type="EMBL" id="OPC78618.1"/>
    </source>
</evidence>
<dbReference type="OrthoDB" id="4350921at2"/>
<feature type="region of interest" description="Disordered" evidence="1">
    <location>
        <begin position="12"/>
        <end position="31"/>
    </location>
</feature>
<sequence>MVDDGAQVLDVARYAPPAQPLGPPPQSRTAEPGIARLVARMRHHHGSLARVATVLNNHGVHRLTYTSTDLGAATVEVSVHPRDAARVEARLRRLVEVTEVTRLSAD</sequence>
<comment type="caution">
    <text evidence="3">The sequence shown here is derived from an EMBL/GenBank/DDBJ whole genome shotgun (WGS) entry which is preliminary data.</text>
</comment>
<organism evidence="3 4">
    <name type="scientific">Embleya scabrispora</name>
    <dbReference type="NCBI Taxonomy" id="159449"/>
    <lineage>
        <taxon>Bacteria</taxon>
        <taxon>Bacillati</taxon>
        <taxon>Actinomycetota</taxon>
        <taxon>Actinomycetes</taxon>
        <taxon>Kitasatosporales</taxon>
        <taxon>Streptomycetaceae</taxon>
        <taxon>Embleya</taxon>
    </lineage>
</organism>
<evidence type="ECO:0000256" key="1">
    <source>
        <dbReference type="SAM" id="MobiDB-lite"/>
    </source>
</evidence>
<feature type="compositionally biased region" description="Pro residues" evidence="1">
    <location>
        <begin position="17"/>
        <end position="26"/>
    </location>
</feature>
<proteinExistence type="predicted"/>
<evidence type="ECO:0000313" key="4">
    <source>
        <dbReference type="Proteomes" id="UP000190037"/>
    </source>
</evidence>
<dbReference type="SUPFAM" id="SSF55021">
    <property type="entry name" value="ACT-like"/>
    <property type="match status" value="1"/>
</dbReference>
<dbReference type="EMBL" id="MWQN01000002">
    <property type="protein sequence ID" value="OPC78618.1"/>
    <property type="molecule type" value="Genomic_DNA"/>
</dbReference>